<accession>A0A2J6RQK1</accession>
<organism evidence="2 3">
    <name type="scientific">Hyaloscypha variabilis (strain UAMH 11265 / GT02V1 / F)</name>
    <name type="common">Meliniomyces variabilis</name>
    <dbReference type="NCBI Taxonomy" id="1149755"/>
    <lineage>
        <taxon>Eukaryota</taxon>
        <taxon>Fungi</taxon>
        <taxon>Dikarya</taxon>
        <taxon>Ascomycota</taxon>
        <taxon>Pezizomycotina</taxon>
        <taxon>Leotiomycetes</taxon>
        <taxon>Helotiales</taxon>
        <taxon>Hyaloscyphaceae</taxon>
        <taxon>Hyaloscypha</taxon>
        <taxon>Hyaloscypha variabilis</taxon>
    </lineage>
</organism>
<dbReference type="EMBL" id="KZ613945">
    <property type="protein sequence ID" value="PMD40791.1"/>
    <property type="molecule type" value="Genomic_DNA"/>
</dbReference>
<keyword evidence="3" id="KW-1185">Reference proteome</keyword>
<dbReference type="Proteomes" id="UP000235786">
    <property type="component" value="Unassembled WGS sequence"/>
</dbReference>
<evidence type="ECO:0000256" key="1">
    <source>
        <dbReference type="SAM" id="MobiDB-lite"/>
    </source>
</evidence>
<gene>
    <name evidence="2" type="ORF">L207DRAFT_582972</name>
</gene>
<feature type="compositionally biased region" description="Acidic residues" evidence="1">
    <location>
        <begin position="21"/>
        <end position="34"/>
    </location>
</feature>
<sequence>MASEQLQDAADIVADLPCTDMEPELDESPEDQYEEPEFSAIPLHILSATQKYFLETIPEPGKILSITLVSSEAPVIIDPTELQPLLESIAIPEHVLLPLQEYFENRRTNLEDYPKYVGVIFTQEDARLYENALSGCPVGCTHGLSVIAVSEQGAGEISCDSQLEPSDNDGENLACCECGVSLSDKTAWK</sequence>
<proteinExistence type="predicted"/>
<evidence type="ECO:0000313" key="3">
    <source>
        <dbReference type="Proteomes" id="UP000235786"/>
    </source>
</evidence>
<dbReference type="AlphaFoldDB" id="A0A2J6RQK1"/>
<reference evidence="2 3" key="1">
    <citation type="submission" date="2016-04" db="EMBL/GenBank/DDBJ databases">
        <title>A degradative enzymes factory behind the ericoid mycorrhizal symbiosis.</title>
        <authorList>
            <consortium name="DOE Joint Genome Institute"/>
            <person name="Martino E."/>
            <person name="Morin E."/>
            <person name="Grelet G."/>
            <person name="Kuo A."/>
            <person name="Kohler A."/>
            <person name="Daghino S."/>
            <person name="Barry K."/>
            <person name="Choi C."/>
            <person name="Cichocki N."/>
            <person name="Clum A."/>
            <person name="Copeland A."/>
            <person name="Hainaut M."/>
            <person name="Haridas S."/>
            <person name="Labutti K."/>
            <person name="Lindquist E."/>
            <person name="Lipzen A."/>
            <person name="Khouja H.-R."/>
            <person name="Murat C."/>
            <person name="Ohm R."/>
            <person name="Olson A."/>
            <person name="Spatafora J."/>
            <person name="Veneault-Fourrey C."/>
            <person name="Henrissat B."/>
            <person name="Grigoriev I."/>
            <person name="Martin F."/>
            <person name="Perotto S."/>
        </authorList>
    </citation>
    <scope>NUCLEOTIDE SEQUENCE [LARGE SCALE GENOMIC DNA]</scope>
    <source>
        <strain evidence="2 3">F</strain>
    </source>
</reference>
<evidence type="ECO:0000313" key="2">
    <source>
        <dbReference type="EMBL" id="PMD40791.1"/>
    </source>
</evidence>
<dbReference type="OrthoDB" id="3558592at2759"/>
<feature type="region of interest" description="Disordered" evidence="1">
    <location>
        <begin position="1"/>
        <end position="34"/>
    </location>
</feature>
<protein>
    <submittedName>
        <fullName evidence="2">Uncharacterized protein</fullName>
    </submittedName>
</protein>
<name>A0A2J6RQK1_HYAVF</name>